<name>A0ABN1R8M1_9ACTN</name>
<dbReference type="Pfam" id="PF00891">
    <property type="entry name" value="Methyltransf_2"/>
    <property type="match status" value="1"/>
</dbReference>
<evidence type="ECO:0000256" key="3">
    <source>
        <dbReference type="ARBA" id="ARBA00022691"/>
    </source>
</evidence>
<evidence type="ECO:0000313" key="6">
    <source>
        <dbReference type="EMBL" id="GAA0953448.1"/>
    </source>
</evidence>
<dbReference type="PANTHER" id="PTHR43712">
    <property type="entry name" value="PUTATIVE (AFU_ORTHOLOGUE AFUA_4G14580)-RELATED"/>
    <property type="match status" value="1"/>
</dbReference>
<dbReference type="Proteomes" id="UP001501578">
    <property type="component" value="Unassembled WGS sequence"/>
</dbReference>
<dbReference type="CDD" id="cd02440">
    <property type="entry name" value="AdoMet_MTases"/>
    <property type="match status" value="1"/>
</dbReference>
<dbReference type="PROSITE" id="PS51683">
    <property type="entry name" value="SAM_OMT_II"/>
    <property type="match status" value="1"/>
</dbReference>
<dbReference type="PIRSF" id="PIRSF005739">
    <property type="entry name" value="O-mtase"/>
    <property type="match status" value="1"/>
</dbReference>
<evidence type="ECO:0000259" key="5">
    <source>
        <dbReference type="Pfam" id="PF08100"/>
    </source>
</evidence>
<accession>A0ABN1R8M1</accession>
<dbReference type="InterPro" id="IPR036390">
    <property type="entry name" value="WH_DNA-bd_sf"/>
</dbReference>
<dbReference type="PANTHER" id="PTHR43712:SF2">
    <property type="entry name" value="O-METHYLTRANSFERASE CICE"/>
    <property type="match status" value="1"/>
</dbReference>
<keyword evidence="2" id="KW-0808">Transferase</keyword>
<feature type="domain" description="O-methyltransferase C-terminal" evidence="4">
    <location>
        <begin position="120"/>
        <end position="320"/>
    </location>
</feature>
<evidence type="ECO:0000259" key="4">
    <source>
        <dbReference type="Pfam" id="PF00891"/>
    </source>
</evidence>
<gene>
    <name evidence="6" type="ORF">GCM10009560_76280</name>
</gene>
<evidence type="ECO:0000313" key="7">
    <source>
        <dbReference type="Proteomes" id="UP001501578"/>
    </source>
</evidence>
<dbReference type="InterPro" id="IPR012967">
    <property type="entry name" value="COMT_dimerisation"/>
</dbReference>
<keyword evidence="1 6" id="KW-0489">Methyltransferase</keyword>
<dbReference type="EMBL" id="BAAAHQ010000058">
    <property type="protein sequence ID" value="GAA0953448.1"/>
    <property type="molecule type" value="Genomic_DNA"/>
</dbReference>
<dbReference type="InterPro" id="IPR001077">
    <property type="entry name" value="COMT_C"/>
</dbReference>
<evidence type="ECO:0000256" key="1">
    <source>
        <dbReference type="ARBA" id="ARBA00022603"/>
    </source>
</evidence>
<feature type="domain" description="O-methyltransferase dimerisation" evidence="5">
    <location>
        <begin position="33"/>
        <end position="98"/>
    </location>
</feature>
<dbReference type="GO" id="GO:0008168">
    <property type="term" value="F:methyltransferase activity"/>
    <property type="evidence" value="ECO:0007669"/>
    <property type="project" value="UniProtKB-KW"/>
</dbReference>
<dbReference type="InterPro" id="IPR036388">
    <property type="entry name" value="WH-like_DNA-bd_sf"/>
</dbReference>
<evidence type="ECO:0000256" key="2">
    <source>
        <dbReference type="ARBA" id="ARBA00022679"/>
    </source>
</evidence>
<keyword evidence="7" id="KW-1185">Reference proteome</keyword>
<dbReference type="RefSeq" id="WP_343955199.1">
    <property type="nucleotide sequence ID" value="NZ_BAAAHQ010000058.1"/>
</dbReference>
<dbReference type="GO" id="GO:0032259">
    <property type="term" value="P:methylation"/>
    <property type="evidence" value="ECO:0007669"/>
    <property type="project" value="UniProtKB-KW"/>
</dbReference>
<organism evidence="6 7">
    <name type="scientific">Nonomuraea longicatena</name>
    <dbReference type="NCBI Taxonomy" id="83682"/>
    <lineage>
        <taxon>Bacteria</taxon>
        <taxon>Bacillati</taxon>
        <taxon>Actinomycetota</taxon>
        <taxon>Actinomycetes</taxon>
        <taxon>Streptosporangiales</taxon>
        <taxon>Streptosporangiaceae</taxon>
        <taxon>Nonomuraea</taxon>
    </lineage>
</organism>
<protein>
    <submittedName>
        <fullName evidence="6">Methyltransferase</fullName>
    </submittedName>
</protein>
<proteinExistence type="predicted"/>
<dbReference type="InterPro" id="IPR029063">
    <property type="entry name" value="SAM-dependent_MTases_sf"/>
</dbReference>
<dbReference type="SUPFAM" id="SSF53335">
    <property type="entry name" value="S-adenosyl-L-methionine-dependent methyltransferases"/>
    <property type="match status" value="1"/>
</dbReference>
<dbReference type="Pfam" id="PF08100">
    <property type="entry name" value="Dimerisation"/>
    <property type="match status" value="1"/>
</dbReference>
<comment type="caution">
    <text evidence="6">The sequence shown here is derived from an EMBL/GenBank/DDBJ whole genome shotgun (WGS) entry which is preliminary data.</text>
</comment>
<dbReference type="InterPro" id="IPR016461">
    <property type="entry name" value="COMT-like"/>
</dbReference>
<dbReference type="Gene3D" id="1.10.10.10">
    <property type="entry name" value="Winged helix-like DNA-binding domain superfamily/Winged helix DNA-binding domain"/>
    <property type="match status" value="1"/>
</dbReference>
<keyword evidence="3" id="KW-0949">S-adenosyl-L-methionine</keyword>
<dbReference type="SUPFAM" id="SSF46785">
    <property type="entry name" value="Winged helix' DNA-binding domain"/>
    <property type="match status" value="1"/>
</dbReference>
<dbReference type="Gene3D" id="3.40.50.150">
    <property type="entry name" value="Vaccinia Virus protein VP39"/>
    <property type="match status" value="1"/>
</dbReference>
<sequence length="344" mass="36677">MPLFPNPVEAAAFRLSVVPPMLADYFGVLGFHSLLAGARLGVFDSLAARPATAADLSDNLGLDHHATAVLLRALTGLGYLRERRNRYRLTRCARTWLVRGEPACLVEGLEFWTRAAAAYWTTLEQAVRDGGPAVPLYTATEHDPELSRSFQSWTAALARRQAPATAAAVPVPRGATRLLDVGGGHALYSLALLDRHPRLHATVLDLPQALASAAPHPRVTPLPGSFLDAPLGTGYDVVLLVNVLHGLDDDQAGELLARVAAALNPGGVAVIGDQFRGGPTPGRASRTLLSLLDLNYLAALGGRVRTFAEVRALLVNAGFNRPRHRRPLRSPAAELAIATLPTAR</sequence>
<reference evidence="6 7" key="1">
    <citation type="journal article" date="2019" name="Int. J. Syst. Evol. Microbiol.">
        <title>The Global Catalogue of Microorganisms (GCM) 10K type strain sequencing project: providing services to taxonomists for standard genome sequencing and annotation.</title>
        <authorList>
            <consortium name="The Broad Institute Genomics Platform"/>
            <consortium name="The Broad Institute Genome Sequencing Center for Infectious Disease"/>
            <person name="Wu L."/>
            <person name="Ma J."/>
        </authorList>
    </citation>
    <scope>NUCLEOTIDE SEQUENCE [LARGE SCALE GENOMIC DNA]</scope>
    <source>
        <strain evidence="6 7">JCM 11136</strain>
    </source>
</reference>